<protein>
    <submittedName>
        <fullName evidence="3">Addiction module RelE/StbE family toxin</fullName>
    </submittedName>
</protein>
<gene>
    <name evidence="3" type="ORF">DFR28_1112</name>
</gene>
<accession>A0A395JGW6</accession>
<dbReference type="RefSeq" id="WP_113956004.1">
    <property type="nucleotide sequence ID" value="NZ_QNRT01000011.1"/>
</dbReference>
<dbReference type="PANTHER" id="PTHR33755:SF5">
    <property type="entry name" value="TYPE II TOXIN-ANTITOXIN SYSTEM RELE_PARE FAMILY TOXIN"/>
    <property type="match status" value="1"/>
</dbReference>
<evidence type="ECO:0000313" key="3">
    <source>
        <dbReference type="EMBL" id="RBP47028.1"/>
    </source>
</evidence>
<dbReference type="Pfam" id="PF05016">
    <property type="entry name" value="ParE_toxin"/>
    <property type="match status" value="1"/>
</dbReference>
<dbReference type="SUPFAM" id="SSF143011">
    <property type="entry name" value="RelE-like"/>
    <property type="match status" value="1"/>
</dbReference>
<proteinExistence type="inferred from homology"/>
<comment type="similarity">
    <text evidence="1">Belongs to the RelE toxin family.</text>
</comment>
<dbReference type="Gene3D" id="3.30.2310.20">
    <property type="entry name" value="RelE-like"/>
    <property type="match status" value="1"/>
</dbReference>
<comment type="caution">
    <text evidence="3">The sequence shown here is derived from an EMBL/GenBank/DDBJ whole genome shotgun (WGS) entry which is preliminary data.</text>
</comment>
<dbReference type="Proteomes" id="UP000253083">
    <property type="component" value="Unassembled WGS sequence"/>
</dbReference>
<dbReference type="NCBIfam" id="TIGR02385">
    <property type="entry name" value="RelE_StbE"/>
    <property type="match status" value="1"/>
</dbReference>
<dbReference type="InterPro" id="IPR007712">
    <property type="entry name" value="RelE/ParE_toxin"/>
</dbReference>
<sequence>MVKIVWTDSALDDLDEIAEYIALDKIGAAKKLIQKIFSKVDLLADQPELGRMPPELQGENYREIIVGPCRVFYRVLSEEVVILYVMRSERLLRMFILEERGKTEN</sequence>
<evidence type="ECO:0000256" key="1">
    <source>
        <dbReference type="ARBA" id="ARBA00006226"/>
    </source>
</evidence>
<dbReference type="InterPro" id="IPR051803">
    <property type="entry name" value="TA_system_RelE-like_toxin"/>
</dbReference>
<keyword evidence="4" id="KW-1185">Reference proteome</keyword>
<dbReference type="EMBL" id="QNRT01000011">
    <property type="protein sequence ID" value="RBP47028.1"/>
    <property type="molecule type" value="Genomic_DNA"/>
</dbReference>
<organism evidence="3 4">
    <name type="scientific">Arenicella xantha</name>
    <dbReference type="NCBI Taxonomy" id="644221"/>
    <lineage>
        <taxon>Bacteria</taxon>
        <taxon>Pseudomonadati</taxon>
        <taxon>Pseudomonadota</taxon>
        <taxon>Gammaproteobacteria</taxon>
        <taxon>Arenicellales</taxon>
        <taxon>Arenicellaceae</taxon>
        <taxon>Arenicella</taxon>
    </lineage>
</organism>
<evidence type="ECO:0000313" key="4">
    <source>
        <dbReference type="Proteomes" id="UP000253083"/>
    </source>
</evidence>
<evidence type="ECO:0000256" key="2">
    <source>
        <dbReference type="ARBA" id="ARBA00022649"/>
    </source>
</evidence>
<dbReference type="InterPro" id="IPR035093">
    <property type="entry name" value="RelE/ParE_toxin_dom_sf"/>
</dbReference>
<reference evidence="3 4" key="1">
    <citation type="submission" date="2018-06" db="EMBL/GenBank/DDBJ databases">
        <title>Genomic Encyclopedia of Type Strains, Phase IV (KMG-IV): sequencing the most valuable type-strain genomes for metagenomic binning, comparative biology and taxonomic classification.</title>
        <authorList>
            <person name="Goeker M."/>
        </authorList>
    </citation>
    <scope>NUCLEOTIDE SEQUENCE [LARGE SCALE GENOMIC DNA]</scope>
    <source>
        <strain evidence="3 4">DSM 24032</strain>
    </source>
</reference>
<dbReference type="AlphaFoldDB" id="A0A395JGW6"/>
<dbReference type="InParanoid" id="A0A395JGW6"/>
<name>A0A395JGW6_9GAMM</name>
<dbReference type="PANTHER" id="PTHR33755">
    <property type="entry name" value="TOXIN PARE1-RELATED"/>
    <property type="match status" value="1"/>
</dbReference>
<keyword evidence="2" id="KW-1277">Toxin-antitoxin system</keyword>
<dbReference type="OrthoDB" id="9798046at2"/>